<protein>
    <submittedName>
        <fullName evidence="1">Uncharacterized protein</fullName>
    </submittedName>
</protein>
<dbReference type="AlphaFoldDB" id="A0A9P7R8R3"/>
<dbReference type="Proteomes" id="UP000699042">
    <property type="component" value="Unassembled WGS sequence"/>
</dbReference>
<evidence type="ECO:0000313" key="1">
    <source>
        <dbReference type="EMBL" id="KAG7051382.1"/>
    </source>
</evidence>
<dbReference type="EMBL" id="JAESDN010000004">
    <property type="protein sequence ID" value="KAG7051382.1"/>
    <property type="molecule type" value="Genomic_DNA"/>
</dbReference>
<reference evidence="1" key="1">
    <citation type="submission" date="2021-05" db="EMBL/GenBank/DDBJ databases">
        <title>Comparative genomics of three Colletotrichum scovillei strains and genetic complementation revealed genes involved fungal growth and virulence on chili pepper.</title>
        <authorList>
            <person name="Hsieh D.-K."/>
            <person name="Chuang S.-C."/>
            <person name="Chen C.-Y."/>
            <person name="Chao Y.-T."/>
            <person name="Lu M.-Y.J."/>
            <person name="Lee M.-H."/>
            <person name="Shih M.-C."/>
        </authorList>
    </citation>
    <scope>NUCLEOTIDE SEQUENCE</scope>
    <source>
        <strain evidence="1">Coll-153</strain>
    </source>
</reference>
<organism evidence="1 2">
    <name type="scientific">Colletotrichum scovillei</name>
    <dbReference type="NCBI Taxonomy" id="1209932"/>
    <lineage>
        <taxon>Eukaryota</taxon>
        <taxon>Fungi</taxon>
        <taxon>Dikarya</taxon>
        <taxon>Ascomycota</taxon>
        <taxon>Pezizomycotina</taxon>
        <taxon>Sordariomycetes</taxon>
        <taxon>Hypocreomycetidae</taxon>
        <taxon>Glomerellales</taxon>
        <taxon>Glomerellaceae</taxon>
        <taxon>Colletotrichum</taxon>
        <taxon>Colletotrichum acutatum species complex</taxon>
    </lineage>
</organism>
<keyword evidence="2" id="KW-1185">Reference proteome</keyword>
<sequence length="46" mass="5146">MRYCPAFGSYLCTLSLASIPFHPGEQLDTRDTSTFRLVLATSPRKP</sequence>
<accession>A0A9P7R8R3</accession>
<gene>
    <name evidence="1" type="ORF">JMJ77_002006</name>
</gene>
<comment type="caution">
    <text evidence="1">The sequence shown here is derived from an EMBL/GenBank/DDBJ whole genome shotgun (WGS) entry which is preliminary data.</text>
</comment>
<name>A0A9P7R8R3_9PEZI</name>
<proteinExistence type="predicted"/>
<feature type="non-terminal residue" evidence="1">
    <location>
        <position position="1"/>
    </location>
</feature>
<evidence type="ECO:0000313" key="2">
    <source>
        <dbReference type="Proteomes" id="UP000699042"/>
    </source>
</evidence>